<proteinExistence type="predicted"/>
<dbReference type="PANTHER" id="PTHR38119:SF2">
    <property type="entry name" value="TRANSCRIPTION FACTOR DOMAIN-CONTAINING PROTEIN"/>
    <property type="match status" value="1"/>
</dbReference>
<dbReference type="STRING" id="2656787.A0A370U189"/>
<dbReference type="GeneID" id="43594353"/>
<comment type="caution">
    <text evidence="2">The sequence shown here is derived from an EMBL/GenBank/DDBJ whole genome shotgun (WGS) entry which is preliminary data.</text>
</comment>
<keyword evidence="3" id="KW-1185">Reference proteome</keyword>
<reference evidence="2 3" key="1">
    <citation type="journal article" date="2018" name="IMA Fungus">
        <title>IMA Genome-F 9: Draft genome sequence of Annulohypoxylon stygium, Aspergillus mulundensis, Berkeleyomyces basicola (syn. Thielaviopsis basicola), Ceratocystis smalleyi, two Cercospora beticola strains, Coleophoma cylindrospora, Fusarium fracticaudum, Phialophora cf. hyalina, and Morchella septimelata.</title>
        <authorList>
            <person name="Wingfield B.D."/>
            <person name="Bills G.F."/>
            <person name="Dong Y."/>
            <person name="Huang W."/>
            <person name="Nel W.J."/>
            <person name="Swalarsk-Parry B.S."/>
            <person name="Vaghefi N."/>
            <person name="Wilken P.M."/>
            <person name="An Z."/>
            <person name="de Beer Z.W."/>
            <person name="De Vos L."/>
            <person name="Chen L."/>
            <person name="Duong T.A."/>
            <person name="Gao Y."/>
            <person name="Hammerbacher A."/>
            <person name="Kikkert J.R."/>
            <person name="Li Y."/>
            <person name="Li H."/>
            <person name="Li K."/>
            <person name="Li Q."/>
            <person name="Liu X."/>
            <person name="Ma X."/>
            <person name="Naidoo K."/>
            <person name="Pethybridge S.J."/>
            <person name="Sun J."/>
            <person name="Steenkamp E.T."/>
            <person name="van der Nest M.A."/>
            <person name="van Wyk S."/>
            <person name="Wingfield M.J."/>
            <person name="Xiong C."/>
            <person name="Yue Q."/>
            <person name="Zhang X."/>
        </authorList>
    </citation>
    <scope>NUCLEOTIDE SEQUENCE [LARGE SCALE GENOMIC DNA]</scope>
    <source>
        <strain evidence="2 3">BP 5553</strain>
    </source>
</reference>
<protein>
    <submittedName>
        <fullName evidence="2">Uncharacterized protein</fullName>
    </submittedName>
</protein>
<dbReference type="RefSeq" id="XP_031874181.1">
    <property type="nucleotide sequence ID" value="XM_032010127.1"/>
</dbReference>
<feature type="compositionally biased region" description="Polar residues" evidence="1">
    <location>
        <begin position="112"/>
        <end position="127"/>
    </location>
</feature>
<sequence>MAYLYIALKSSVNVGRKRGSGTRPAPPSILSQKARDPVIKSEASHGDLVSVGSSLDEHVADDLPADDLPPSPLPEAVERELGRFVAFQPSSLNIDKSPSIDPAHPKDDNTIVPLTSSPPRESISRMTGFTPFRIHGPSRRNPVNSRPNPLETLSQPNLTNSSSSNLSQPSNNMHSPSPQGQSSQGMASSAPSPDGYPSSVNLPDYSPSASGQISINIPTPDATSMASSSSMHPGPPSQGSVYRSHLGVPQSSVDFHSAFQMKFSRPLGYPTAASFGASGNNDTARLPSYPYWNPADLAQASANQAASSLNSGVAINPAAGLAQPAAITPANLSAEAEEHPGYGGFRFPDGDILIGCRTGFTWQAYCSDLSKASPVLAGIIGSTKPLVVTGKNPDVVKTVKYNLEMVAHPEDDQLRTFKVVDFSKARIQLANFEGQAGIDRHNRDKIYDMFFRIITHQSPKFNTVVAFTLIKEVNDVLLVAENLKAVSAVKDVLEAHLLRLGSQLWVYVSEDPDEWASLGGRMESPLIFREAMIHVVGKIDAKIHIDRDHYARDDLHKRILLLAEEKVRELKARKVACEGDLVAFTPARLMHREENGVVPDRSVYANDIYFWQAHSLIRQYIASAFHKNLHHRAKDGGYKLYRTLYKGGNAYLDITNLPQFFEVFAMSSKGKRILGDAVLSVKHDLKPLLDDLMKDRRQNGHGEELGYLTCTEITDEELPWAGI</sequence>
<evidence type="ECO:0000313" key="3">
    <source>
        <dbReference type="Proteomes" id="UP000254866"/>
    </source>
</evidence>
<dbReference type="EMBL" id="NPIC01000001">
    <property type="protein sequence ID" value="RDL41525.1"/>
    <property type="molecule type" value="Genomic_DNA"/>
</dbReference>
<dbReference type="Proteomes" id="UP000254866">
    <property type="component" value="Unassembled WGS sequence"/>
</dbReference>
<organism evidence="2 3">
    <name type="scientific">Venustampulla echinocandica</name>
    <dbReference type="NCBI Taxonomy" id="2656787"/>
    <lineage>
        <taxon>Eukaryota</taxon>
        <taxon>Fungi</taxon>
        <taxon>Dikarya</taxon>
        <taxon>Ascomycota</taxon>
        <taxon>Pezizomycotina</taxon>
        <taxon>Leotiomycetes</taxon>
        <taxon>Helotiales</taxon>
        <taxon>Pleuroascaceae</taxon>
        <taxon>Venustampulla</taxon>
    </lineage>
</organism>
<accession>A0A370U189</accession>
<feature type="compositionally biased region" description="Polar residues" evidence="1">
    <location>
        <begin position="207"/>
        <end position="241"/>
    </location>
</feature>
<feature type="region of interest" description="Disordered" evidence="1">
    <location>
        <begin position="15"/>
        <end position="74"/>
    </location>
</feature>
<dbReference type="OrthoDB" id="2129688at2759"/>
<evidence type="ECO:0000313" key="2">
    <source>
        <dbReference type="EMBL" id="RDL41525.1"/>
    </source>
</evidence>
<feature type="compositionally biased region" description="Low complexity" evidence="1">
    <location>
        <begin position="152"/>
        <end position="193"/>
    </location>
</feature>
<gene>
    <name evidence="2" type="ORF">BP5553_01504</name>
</gene>
<dbReference type="AlphaFoldDB" id="A0A370U189"/>
<feature type="compositionally biased region" description="Basic and acidic residues" evidence="1">
    <location>
        <begin position="33"/>
        <end position="45"/>
    </location>
</feature>
<evidence type="ECO:0000256" key="1">
    <source>
        <dbReference type="SAM" id="MobiDB-lite"/>
    </source>
</evidence>
<name>A0A370U189_9HELO</name>
<feature type="region of interest" description="Disordered" evidence="1">
    <location>
        <begin position="90"/>
        <end position="245"/>
    </location>
</feature>
<dbReference type="PANTHER" id="PTHR38119">
    <property type="entry name" value="BTB DOMAIN-CONTAINING PROTEIN-RELATED"/>
    <property type="match status" value="1"/>
</dbReference>